<dbReference type="PANTHER" id="PTHR48467:SF1">
    <property type="entry name" value="GLUTAMATE SYNTHASE 1 [NADH], CHLOROPLASTIC-LIKE"/>
    <property type="match status" value="1"/>
</dbReference>
<feature type="binding site" evidence="14">
    <location>
        <position position="39"/>
    </location>
    <ligand>
        <name>FAD</name>
        <dbReference type="ChEBI" id="CHEBI:57692"/>
    </ligand>
</feature>
<gene>
    <name evidence="17" type="ORF">HZH68_009663</name>
</gene>
<feature type="binding site" evidence="14">
    <location>
        <position position="68"/>
    </location>
    <ligand>
        <name>FAD</name>
        <dbReference type="ChEBI" id="CHEBI:57692"/>
    </ligand>
</feature>
<keyword evidence="10" id="KW-0249">Electron transport</keyword>
<evidence type="ECO:0000256" key="6">
    <source>
        <dbReference type="ARBA" id="ARBA00022448"/>
    </source>
</evidence>
<keyword evidence="8 13" id="KW-0274">FAD</keyword>
<dbReference type="EC" id="1.18.1.6" evidence="4 13"/>
<comment type="cofactor">
    <cofactor evidence="1 13 14">
        <name>FAD</name>
        <dbReference type="ChEBI" id="CHEBI:57692"/>
    </cofactor>
</comment>
<protein>
    <recommendedName>
        <fullName evidence="5 13">NADPH:adrenodoxin oxidoreductase, mitochondrial</fullName>
        <ecNumber evidence="4 13">1.18.1.6</ecNumber>
    </recommendedName>
</protein>
<comment type="subcellular location">
    <subcellularLocation>
        <location evidence="13">Mitochondrion</location>
    </subcellularLocation>
</comment>
<dbReference type="GO" id="GO:0005739">
    <property type="term" value="C:mitochondrion"/>
    <property type="evidence" value="ECO:0007669"/>
    <property type="project" value="UniProtKB-SubCell"/>
</dbReference>
<dbReference type="UniPathway" id="UPA00296"/>
<feature type="binding site" evidence="15">
    <location>
        <position position="231"/>
    </location>
    <ligand>
        <name>NADP(+)</name>
        <dbReference type="ChEBI" id="CHEBI:58349"/>
    </ligand>
</feature>
<name>A0A834N606_VESGE</name>
<dbReference type="Proteomes" id="UP000617340">
    <property type="component" value="Unassembled WGS sequence"/>
</dbReference>
<sequence length="468" mass="52358">MVVYELITIMKCQTIFNNIRTFSTENIIPKVCIVGSGPAGFYAAQQLLKISKDIRVDILERLPVPFGLVRFGVAPDHPEVKNVINTFHKTAMNPRVQFIGNVNVGRDITVNQLQEIYHAVLLTYGAEEDKLLNIPGENLNNIISGRRFVGWYNGVPADKNLNINLDVEEAVILGQGNVAIDIARILLTSIDHLKCTDITAHALEHLSNSKVRKVRLIGRRGPLQAAFTIAELREILKLENCKTFWRGEDFIGINEIVPMLARPRKRLTELMLKSLNEQSANCTTVKKELHPIFLRSPIEFLGFKNVEKIKLSVNKLEGDNINTQKAKPTDEIEEISCGIAFRSIGYKSVQIDKSIPFNNKKGCAKSVGKLKENLYAAGWVATGPVGVILSTMTNAFEIASLISKELSIKENKPGSEDLHKVLNLKNIPTISYSGWEKIDQIERQRGKEMGKPREKIVDISEMLNIALN</sequence>
<evidence type="ECO:0000256" key="5">
    <source>
        <dbReference type="ARBA" id="ARBA00016287"/>
    </source>
</evidence>
<keyword evidence="18" id="KW-1185">Reference proteome</keyword>
<evidence type="ECO:0000256" key="2">
    <source>
        <dbReference type="ARBA" id="ARBA00004731"/>
    </source>
</evidence>
<organism evidence="17 18">
    <name type="scientific">Vespula germanica</name>
    <name type="common">German yellow jacket</name>
    <name type="synonym">Paravespula germanica</name>
    <dbReference type="NCBI Taxonomy" id="30212"/>
    <lineage>
        <taxon>Eukaryota</taxon>
        <taxon>Metazoa</taxon>
        <taxon>Ecdysozoa</taxon>
        <taxon>Arthropoda</taxon>
        <taxon>Hexapoda</taxon>
        <taxon>Insecta</taxon>
        <taxon>Pterygota</taxon>
        <taxon>Neoptera</taxon>
        <taxon>Endopterygota</taxon>
        <taxon>Hymenoptera</taxon>
        <taxon>Apocrita</taxon>
        <taxon>Aculeata</taxon>
        <taxon>Vespoidea</taxon>
        <taxon>Vespidae</taxon>
        <taxon>Vespinae</taxon>
        <taxon>Vespula</taxon>
    </lineage>
</organism>
<feature type="binding site" evidence="15">
    <location>
        <begin position="175"/>
        <end position="178"/>
    </location>
    <ligand>
        <name>NADP(+)</name>
        <dbReference type="ChEBI" id="CHEBI:58349"/>
    </ligand>
</feature>
<evidence type="ECO:0000256" key="11">
    <source>
        <dbReference type="ARBA" id="ARBA00023002"/>
    </source>
</evidence>
<evidence type="ECO:0000256" key="10">
    <source>
        <dbReference type="ARBA" id="ARBA00022982"/>
    </source>
</evidence>
<keyword evidence="11 13" id="KW-0560">Oxidoreductase</keyword>
<dbReference type="InterPro" id="IPR055275">
    <property type="entry name" value="Ferredox_Rdtase"/>
</dbReference>
<evidence type="ECO:0000313" key="18">
    <source>
        <dbReference type="Proteomes" id="UP000617340"/>
    </source>
</evidence>
<feature type="domain" description="FAD/NAD(P)-binding" evidence="16">
    <location>
        <begin position="30"/>
        <end position="187"/>
    </location>
</feature>
<keyword evidence="9 13" id="KW-0521">NADP</keyword>
<dbReference type="InterPro" id="IPR023753">
    <property type="entry name" value="FAD/NAD-binding_dom"/>
</dbReference>
<dbReference type="PANTHER" id="PTHR48467">
    <property type="entry name" value="GLUTAMATE SYNTHASE 1 [NADH], CHLOROPLASTIC-LIKE"/>
    <property type="match status" value="1"/>
</dbReference>
<evidence type="ECO:0000313" key="17">
    <source>
        <dbReference type="EMBL" id="KAF7395613.1"/>
    </source>
</evidence>
<keyword evidence="7 13" id="KW-0285">Flavoprotein</keyword>
<evidence type="ECO:0000256" key="9">
    <source>
        <dbReference type="ARBA" id="ARBA00022857"/>
    </source>
</evidence>
<comment type="catalytic activity">
    <reaction evidence="12 13">
        <text>2 reduced [adrenodoxin] + NADP(+) + H(+) = 2 oxidized [adrenodoxin] + NADPH</text>
        <dbReference type="Rhea" id="RHEA:42312"/>
        <dbReference type="Rhea" id="RHEA-COMP:9998"/>
        <dbReference type="Rhea" id="RHEA-COMP:9999"/>
        <dbReference type="ChEBI" id="CHEBI:15378"/>
        <dbReference type="ChEBI" id="CHEBI:33737"/>
        <dbReference type="ChEBI" id="CHEBI:33738"/>
        <dbReference type="ChEBI" id="CHEBI:57783"/>
        <dbReference type="ChEBI" id="CHEBI:58349"/>
        <dbReference type="EC" id="1.18.1.6"/>
    </reaction>
</comment>
<dbReference type="Gene3D" id="3.40.50.720">
    <property type="entry name" value="NAD(P)-binding Rossmann-like Domain"/>
    <property type="match status" value="1"/>
</dbReference>
<keyword evidence="6" id="KW-0813">Transport</keyword>
<feature type="binding site" evidence="14">
    <location>
        <position position="104"/>
    </location>
    <ligand>
        <name>FAD</name>
        <dbReference type="ChEBI" id="CHEBI:57692"/>
    </ligand>
</feature>
<evidence type="ECO:0000256" key="1">
    <source>
        <dbReference type="ARBA" id="ARBA00001974"/>
    </source>
</evidence>
<feature type="binding site" evidence="15">
    <location>
        <begin position="219"/>
        <end position="220"/>
    </location>
    <ligand>
        <name>NADP(+)</name>
        <dbReference type="ChEBI" id="CHEBI:58349"/>
    </ligand>
</feature>
<evidence type="ECO:0000256" key="7">
    <source>
        <dbReference type="ARBA" id="ARBA00022630"/>
    </source>
</evidence>
<dbReference type="PRINTS" id="PR00419">
    <property type="entry name" value="ADXRDTASE"/>
</dbReference>
<keyword evidence="13" id="KW-0496">Mitochondrion</keyword>
<feature type="binding site" evidence="14">
    <location>
        <begin position="386"/>
        <end position="388"/>
    </location>
    <ligand>
        <name>FAD</name>
        <dbReference type="ChEBI" id="CHEBI:57692"/>
    </ligand>
</feature>
<dbReference type="GO" id="GO:0016491">
    <property type="term" value="F:oxidoreductase activity"/>
    <property type="evidence" value="ECO:0007669"/>
    <property type="project" value="UniProtKB-KW"/>
</dbReference>
<comment type="caution">
    <text evidence="17">The sequence shown here is derived from an EMBL/GenBank/DDBJ whole genome shotgun (WGS) entry which is preliminary data.</text>
</comment>
<evidence type="ECO:0000256" key="8">
    <source>
        <dbReference type="ARBA" id="ARBA00022827"/>
    </source>
</evidence>
<comment type="pathway">
    <text evidence="2">Steroid metabolism; cholesterol metabolism.</text>
</comment>
<dbReference type="Pfam" id="PF07992">
    <property type="entry name" value="Pyr_redox_2"/>
    <property type="match status" value="1"/>
</dbReference>
<feature type="binding site" evidence="15">
    <location>
        <position position="386"/>
    </location>
    <ligand>
        <name>NADP(+)</name>
        <dbReference type="ChEBI" id="CHEBI:58349"/>
    </ligand>
</feature>
<dbReference type="FunFam" id="3.50.50.60:FF:000229">
    <property type="entry name" value="NADPH:adrenodoxin oxidoreductase, mitochondrial"/>
    <property type="match status" value="1"/>
</dbReference>
<evidence type="ECO:0000256" key="15">
    <source>
        <dbReference type="PIRSR" id="PIRSR000362-2"/>
    </source>
</evidence>
<evidence type="ECO:0000256" key="14">
    <source>
        <dbReference type="PIRSR" id="PIRSR000362-1"/>
    </source>
</evidence>
<feature type="binding site" evidence="14">
    <location>
        <position position="379"/>
    </location>
    <ligand>
        <name>FAD</name>
        <dbReference type="ChEBI" id="CHEBI:57692"/>
    </ligand>
</feature>
<feature type="binding site" evidence="14">
    <location>
        <position position="60"/>
    </location>
    <ligand>
        <name>FAD</name>
        <dbReference type="ChEBI" id="CHEBI:57692"/>
    </ligand>
</feature>
<evidence type="ECO:0000256" key="3">
    <source>
        <dbReference type="ARBA" id="ARBA00008312"/>
    </source>
</evidence>
<reference evidence="17" key="1">
    <citation type="journal article" date="2020" name="G3 (Bethesda)">
        <title>High-Quality Assemblies for Three Invasive Social Wasps from the &lt;i&gt;Vespula&lt;/i&gt; Genus.</title>
        <authorList>
            <person name="Harrop T.W.R."/>
            <person name="Guhlin J."/>
            <person name="McLaughlin G.M."/>
            <person name="Permina E."/>
            <person name="Stockwell P."/>
            <person name="Gilligan J."/>
            <person name="Le Lec M.F."/>
            <person name="Gruber M.A.M."/>
            <person name="Quinn O."/>
            <person name="Lovegrove M."/>
            <person name="Duncan E.J."/>
            <person name="Remnant E.J."/>
            <person name="Van Eeckhoven J."/>
            <person name="Graham B."/>
            <person name="Knapp R.A."/>
            <person name="Langford K.W."/>
            <person name="Kronenberg Z."/>
            <person name="Press M.O."/>
            <person name="Eacker S.M."/>
            <person name="Wilson-Rankin E.E."/>
            <person name="Purcell J."/>
            <person name="Lester P.J."/>
            <person name="Dearden P.K."/>
        </authorList>
    </citation>
    <scope>NUCLEOTIDE SEQUENCE</scope>
    <source>
        <strain evidence="17">Linc-1</strain>
    </source>
</reference>
<dbReference type="InterPro" id="IPR021163">
    <property type="entry name" value="Ferredox_Rdtase_adrenod"/>
</dbReference>
<dbReference type="InterPro" id="IPR036188">
    <property type="entry name" value="FAD/NAD-bd_sf"/>
</dbReference>
<dbReference type="PIRSF" id="PIRSF000362">
    <property type="entry name" value="FNR"/>
    <property type="match status" value="1"/>
</dbReference>
<evidence type="ECO:0000259" key="16">
    <source>
        <dbReference type="Pfam" id="PF07992"/>
    </source>
</evidence>
<comment type="similarity">
    <text evidence="3 13">Belongs to the ferredoxin--NADP reductase type 1 family.</text>
</comment>
<evidence type="ECO:0000256" key="12">
    <source>
        <dbReference type="ARBA" id="ARBA00048933"/>
    </source>
</evidence>
<evidence type="ECO:0000256" key="13">
    <source>
        <dbReference type="PIRNR" id="PIRNR000362"/>
    </source>
</evidence>
<dbReference type="GO" id="GO:0008203">
    <property type="term" value="P:cholesterol metabolic process"/>
    <property type="evidence" value="ECO:0007669"/>
    <property type="project" value="UniProtKB-UniPathway"/>
</dbReference>
<evidence type="ECO:0000256" key="4">
    <source>
        <dbReference type="ARBA" id="ARBA00013219"/>
    </source>
</evidence>
<dbReference type="SUPFAM" id="SSF51971">
    <property type="entry name" value="Nucleotide-binding domain"/>
    <property type="match status" value="1"/>
</dbReference>
<accession>A0A834N606</accession>
<proteinExistence type="inferred from homology"/>
<dbReference type="Gene3D" id="3.50.50.60">
    <property type="entry name" value="FAD/NAD(P)-binding domain"/>
    <property type="match status" value="1"/>
</dbReference>
<dbReference type="EMBL" id="JACSDZ010000009">
    <property type="protein sequence ID" value="KAF7395613.1"/>
    <property type="molecule type" value="Genomic_DNA"/>
</dbReference>
<dbReference type="AlphaFoldDB" id="A0A834N606"/>